<comment type="caution">
    <text evidence="1">The sequence shown here is derived from an EMBL/GenBank/DDBJ whole genome shotgun (WGS) entry which is preliminary data.</text>
</comment>
<dbReference type="Proteomes" id="UP001358417">
    <property type="component" value="Unassembled WGS sequence"/>
</dbReference>
<evidence type="ECO:0000313" key="2">
    <source>
        <dbReference type="Proteomes" id="UP001358417"/>
    </source>
</evidence>
<keyword evidence="2" id="KW-1185">Reference proteome</keyword>
<accession>A0AAV9MV53</accession>
<protein>
    <submittedName>
        <fullName evidence="1">Uncharacterized protein</fullName>
    </submittedName>
</protein>
<proteinExistence type="predicted"/>
<organism evidence="1 2">
    <name type="scientific">Exophiala bonariae</name>
    <dbReference type="NCBI Taxonomy" id="1690606"/>
    <lineage>
        <taxon>Eukaryota</taxon>
        <taxon>Fungi</taxon>
        <taxon>Dikarya</taxon>
        <taxon>Ascomycota</taxon>
        <taxon>Pezizomycotina</taxon>
        <taxon>Eurotiomycetes</taxon>
        <taxon>Chaetothyriomycetidae</taxon>
        <taxon>Chaetothyriales</taxon>
        <taxon>Herpotrichiellaceae</taxon>
        <taxon>Exophiala</taxon>
    </lineage>
</organism>
<dbReference type="EMBL" id="JAVRRD010000052">
    <property type="protein sequence ID" value="KAK5044391.1"/>
    <property type="molecule type" value="Genomic_DNA"/>
</dbReference>
<dbReference type="AlphaFoldDB" id="A0AAV9MV53"/>
<dbReference type="RefSeq" id="XP_064700057.1">
    <property type="nucleotide sequence ID" value="XM_064854835.1"/>
</dbReference>
<gene>
    <name evidence="1" type="ORF">LTR84_011302</name>
</gene>
<name>A0AAV9MV53_9EURO</name>
<evidence type="ECO:0000313" key="1">
    <source>
        <dbReference type="EMBL" id="KAK5044391.1"/>
    </source>
</evidence>
<reference evidence="1 2" key="1">
    <citation type="submission" date="2023-08" db="EMBL/GenBank/DDBJ databases">
        <title>Black Yeasts Isolated from many extreme environments.</title>
        <authorList>
            <person name="Coleine C."/>
            <person name="Stajich J.E."/>
            <person name="Selbmann L."/>
        </authorList>
    </citation>
    <scope>NUCLEOTIDE SEQUENCE [LARGE SCALE GENOMIC DNA]</scope>
    <source>
        <strain evidence="1 2">CCFEE 5792</strain>
    </source>
</reference>
<dbReference type="GeneID" id="89979456"/>
<sequence length="176" mass="19599">MLATEYSPSPAKKAHQVYQLASAKLNGEACRRTPDLGRLVAHATIIDNIRRWSRSTAGSIDQVLVEPEPVEGSASEERIGEGYDVVGAAAFEFENNIAKEWSGHARSTAMVSEISAHDAEEQKFNPKNRPELKRRLPLPLSWTSTCDNKNQAWSQDRPVIVRERAVEGEAKGWARF</sequence>